<dbReference type="Gene3D" id="3.30.70.890">
    <property type="entry name" value="GHMP kinase, C-terminal domain"/>
    <property type="match status" value="1"/>
</dbReference>
<keyword evidence="4" id="KW-0067">ATP-binding</keyword>
<sequence>MAAELAALDNPRALDIKISKQIPVAGGMAGGSADAAAAFLAAAEKFGLDLSFDALQFQSRRLGADVPFCMHGGTALGLGRGDRLERLALGVELHFVMISSRTGLSTPKVYAELDRQRLQAGLDPHEVASPAHPSALIAALAEGNIEQIAKLIHNDLEPAALALQPELELTLATAEKYGALRAFVSGSGPTVAALVASQEAATELVAKLREANFDSFATCTSPLGAQLESE</sequence>
<organism evidence="7">
    <name type="scientific">freshwater metagenome</name>
    <dbReference type="NCBI Taxonomy" id="449393"/>
    <lineage>
        <taxon>unclassified sequences</taxon>
        <taxon>metagenomes</taxon>
        <taxon>ecological metagenomes</taxon>
    </lineage>
</organism>
<dbReference type="Gene3D" id="3.30.230.10">
    <property type="match status" value="1"/>
</dbReference>
<dbReference type="GO" id="GO:0050515">
    <property type="term" value="F:4-(cytidine 5'-diphospho)-2-C-methyl-D-erythritol kinase activity"/>
    <property type="evidence" value="ECO:0007669"/>
    <property type="project" value="TreeGrafter"/>
</dbReference>
<dbReference type="PANTHER" id="PTHR43527:SF2">
    <property type="entry name" value="4-DIPHOSPHOCYTIDYL-2-C-METHYL-D-ERYTHRITOL KINASE, CHLOROPLASTIC"/>
    <property type="match status" value="1"/>
</dbReference>
<reference evidence="7" key="1">
    <citation type="submission" date="2020-05" db="EMBL/GenBank/DDBJ databases">
        <authorList>
            <person name="Chiriac C."/>
            <person name="Salcher M."/>
            <person name="Ghai R."/>
            <person name="Kavagutti S V."/>
        </authorList>
    </citation>
    <scope>NUCLEOTIDE SEQUENCE</scope>
</reference>
<dbReference type="Pfam" id="PF00288">
    <property type="entry name" value="GHMP_kinases_N"/>
    <property type="match status" value="1"/>
</dbReference>
<dbReference type="InterPro" id="IPR020568">
    <property type="entry name" value="Ribosomal_Su5_D2-typ_SF"/>
</dbReference>
<evidence type="ECO:0000256" key="3">
    <source>
        <dbReference type="ARBA" id="ARBA00022777"/>
    </source>
</evidence>
<keyword evidence="3" id="KW-0418">Kinase</keyword>
<proteinExistence type="predicted"/>
<evidence type="ECO:0000259" key="6">
    <source>
        <dbReference type="Pfam" id="PF08544"/>
    </source>
</evidence>
<dbReference type="Pfam" id="PF08544">
    <property type="entry name" value="GHMP_kinases_C"/>
    <property type="match status" value="1"/>
</dbReference>
<protein>
    <submittedName>
        <fullName evidence="7">Unannotated protein</fullName>
    </submittedName>
</protein>
<dbReference type="PANTHER" id="PTHR43527">
    <property type="entry name" value="4-DIPHOSPHOCYTIDYL-2-C-METHYL-D-ERYTHRITOL KINASE, CHLOROPLASTIC"/>
    <property type="match status" value="1"/>
</dbReference>
<feature type="domain" description="GHMP kinase N-terminal" evidence="5">
    <location>
        <begin position="9"/>
        <end position="73"/>
    </location>
</feature>
<dbReference type="GO" id="GO:0005524">
    <property type="term" value="F:ATP binding"/>
    <property type="evidence" value="ECO:0007669"/>
    <property type="project" value="UniProtKB-KW"/>
</dbReference>
<dbReference type="EMBL" id="CAEZSH010000129">
    <property type="protein sequence ID" value="CAB4544776.1"/>
    <property type="molecule type" value="Genomic_DNA"/>
</dbReference>
<evidence type="ECO:0000259" key="5">
    <source>
        <dbReference type="Pfam" id="PF00288"/>
    </source>
</evidence>
<dbReference type="InterPro" id="IPR013750">
    <property type="entry name" value="GHMP_kinase_C_dom"/>
</dbReference>
<dbReference type="InterPro" id="IPR036554">
    <property type="entry name" value="GHMP_kinase_C_sf"/>
</dbReference>
<dbReference type="PRINTS" id="PR00958">
    <property type="entry name" value="HOMSERKINASE"/>
</dbReference>
<keyword evidence="1" id="KW-0808">Transferase</keyword>
<accession>A0A6J6C0S9</accession>
<gene>
    <name evidence="7" type="ORF">UFOPK1410_00891</name>
</gene>
<dbReference type="SUPFAM" id="SSF54211">
    <property type="entry name" value="Ribosomal protein S5 domain 2-like"/>
    <property type="match status" value="1"/>
</dbReference>
<evidence type="ECO:0000313" key="7">
    <source>
        <dbReference type="EMBL" id="CAB4544776.1"/>
    </source>
</evidence>
<name>A0A6J6C0S9_9ZZZZ</name>
<evidence type="ECO:0000256" key="1">
    <source>
        <dbReference type="ARBA" id="ARBA00022679"/>
    </source>
</evidence>
<evidence type="ECO:0000256" key="2">
    <source>
        <dbReference type="ARBA" id="ARBA00022741"/>
    </source>
</evidence>
<keyword evidence="2" id="KW-0547">Nucleotide-binding</keyword>
<feature type="domain" description="GHMP kinase C-terminal" evidence="6">
    <location>
        <begin position="136"/>
        <end position="211"/>
    </location>
</feature>
<evidence type="ECO:0000256" key="4">
    <source>
        <dbReference type="ARBA" id="ARBA00022840"/>
    </source>
</evidence>
<dbReference type="InterPro" id="IPR006204">
    <property type="entry name" value="GHMP_kinase_N_dom"/>
</dbReference>
<dbReference type="AlphaFoldDB" id="A0A6J6C0S9"/>
<dbReference type="SUPFAM" id="SSF55060">
    <property type="entry name" value="GHMP Kinase, C-terminal domain"/>
    <property type="match status" value="1"/>
</dbReference>
<dbReference type="InterPro" id="IPR014721">
    <property type="entry name" value="Ribsml_uS5_D2-typ_fold_subgr"/>
</dbReference>